<name>A0A455SZN4_9CHLR</name>
<accession>A0A455SZN4</accession>
<proteinExistence type="predicted"/>
<reference evidence="1" key="1">
    <citation type="submission" date="2018-12" db="EMBL/GenBank/DDBJ databases">
        <title>Novel natural products biosynthetic potential of the class Ktedonobacteria.</title>
        <authorList>
            <person name="Zheng Y."/>
            <person name="Saitou A."/>
            <person name="Wang C.M."/>
            <person name="Toyoda A."/>
            <person name="Minakuchi Y."/>
            <person name="Sekiguchi Y."/>
            <person name="Ueda K."/>
            <person name="Takano H."/>
            <person name="Sakai Y."/>
            <person name="Yokota A."/>
            <person name="Yabe S."/>
        </authorList>
    </citation>
    <scope>NUCLEOTIDE SEQUENCE</scope>
    <source>
        <strain evidence="1">A3-2</strain>
    </source>
</reference>
<protein>
    <submittedName>
        <fullName evidence="1">Uncharacterized protein</fullName>
    </submittedName>
</protein>
<dbReference type="EMBL" id="AP019377">
    <property type="protein sequence ID" value="BBH93923.1"/>
    <property type="molecule type" value="Genomic_DNA"/>
</dbReference>
<gene>
    <name evidence="1" type="ORF">KTA_21220</name>
</gene>
<evidence type="ECO:0000313" key="1">
    <source>
        <dbReference type="EMBL" id="BBH93923.1"/>
    </source>
</evidence>
<sequence>MPAHSGRRWGYNRLAPFALRRGWHGGLVSLEHCRYVAGGELAELVDDTLIVKGALGIDADSTTVEAVTTLATELR</sequence>
<organism evidence="1">
    <name type="scientific">Thermogemmatispora argillosa</name>
    <dbReference type="NCBI Taxonomy" id="2045280"/>
    <lineage>
        <taxon>Bacteria</taxon>
        <taxon>Bacillati</taxon>
        <taxon>Chloroflexota</taxon>
        <taxon>Ktedonobacteria</taxon>
        <taxon>Thermogemmatisporales</taxon>
        <taxon>Thermogemmatisporaceae</taxon>
        <taxon>Thermogemmatispora</taxon>
    </lineage>
</organism>
<dbReference type="AlphaFoldDB" id="A0A455SZN4"/>